<proteinExistence type="predicted"/>
<evidence type="ECO:0000313" key="2">
    <source>
        <dbReference type="EMBL" id="PJZ54168.1"/>
    </source>
</evidence>
<feature type="transmembrane region" description="Helical" evidence="1">
    <location>
        <begin position="26"/>
        <end position="46"/>
    </location>
</feature>
<reference evidence="4 5" key="1">
    <citation type="submission" date="2017-07" db="EMBL/GenBank/DDBJ databases">
        <title>Leptospira spp. isolated from tropical soils.</title>
        <authorList>
            <person name="Thibeaux R."/>
            <person name="Iraola G."/>
            <person name="Ferres I."/>
            <person name="Bierque E."/>
            <person name="Girault D."/>
            <person name="Soupe-Gilbert M.-E."/>
            <person name="Picardeau M."/>
            <person name="Goarant C."/>
        </authorList>
    </citation>
    <scope>NUCLEOTIDE SEQUENCE [LARGE SCALE GENOMIC DNA]</scope>
    <source>
        <strain evidence="2 5">FH2-B-C1</strain>
        <strain evidence="3 4">FH2-B-D1</strain>
    </source>
</reference>
<dbReference type="EMBL" id="NPDV01000004">
    <property type="protein sequence ID" value="PJZ54168.1"/>
    <property type="molecule type" value="Genomic_DNA"/>
</dbReference>
<keyword evidence="1" id="KW-1133">Transmembrane helix</keyword>
<accession>A0A2M9YRK4</accession>
<protein>
    <submittedName>
        <fullName evidence="2">Uncharacterized protein</fullName>
    </submittedName>
</protein>
<evidence type="ECO:0000313" key="5">
    <source>
        <dbReference type="Proteomes" id="UP000232188"/>
    </source>
</evidence>
<dbReference type="AlphaFoldDB" id="A0A2M9YRK4"/>
<evidence type="ECO:0000313" key="4">
    <source>
        <dbReference type="Proteomes" id="UP000232149"/>
    </source>
</evidence>
<keyword evidence="4" id="KW-1185">Reference proteome</keyword>
<evidence type="ECO:0000313" key="3">
    <source>
        <dbReference type="EMBL" id="PJZ62652.1"/>
    </source>
</evidence>
<dbReference type="EMBL" id="NPDU01000013">
    <property type="protein sequence ID" value="PJZ62652.1"/>
    <property type="molecule type" value="Genomic_DNA"/>
</dbReference>
<evidence type="ECO:0000256" key="1">
    <source>
        <dbReference type="SAM" id="Phobius"/>
    </source>
</evidence>
<name>A0A2M9YRK4_9LEPT</name>
<dbReference type="RefSeq" id="WP_100784942.1">
    <property type="nucleotide sequence ID" value="NZ_NPDU01000013.1"/>
</dbReference>
<comment type="caution">
    <text evidence="2">The sequence shown here is derived from an EMBL/GenBank/DDBJ whole genome shotgun (WGS) entry which is preliminary data.</text>
</comment>
<keyword evidence="1" id="KW-0472">Membrane</keyword>
<keyword evidence="1" id="KW-0812">Transmembrane</keyword>
<dbReference type="Proteomes" id="UP000232188">
    <property type="component" value="Unassembled WGS sequence"/>
</dbReference>
<sequence length="65" mass="7536">MSSYILGLGSQVKLRIFYRNESEHKLIFRLLFTIGSVNFLIFDSIVPTNQFLRKKIVSDLKSVLT</sequence>
<gene>
    <name evidence="3" type="ORF">CH376_06630</name>
    <name evidence="2" type="ORF">CH380_06570</name>
</gene>
<organism evidence="2 5">
    <name type="scientific">Leptospira adleri</name>
    <dbReference type="NCBI Taxonomy" id="2023186"/>
    <lineage>
        <taxon>Bacteria</taxon>
        <taxon>Pseudomonadati</taxon>
        <taxon>Spirochaetota</taxon>
        <taxon>Spirochaetia</taxon>
        <taxon>Leptospirales</taxon>
        <taxon>Leptospiraceae</taxon>
        <taxon>Leptospira</taxon>
    </lineage>
</organism>
<dbReference type="Proteomes" id="UP000232149">
    <property type="component" value="Unassembled WGS sequence"/>
</dbReference>